<dbReference type="GO" id="GO:0005576">
    <property type="term" value="C:extracellular region"/>
    <property type="evidence" value="ECO:0007669"/>
    <property type="project" value="UniProtKB-SubCell"/>
</dbReference>
<keyword evidence="5" id="KW-0442">Lipid degradation</keyword>
<evidence type="ECO:0000256" key="2">
    <source>
        <dbReference type="ARBA" id="ARBA00004613"/>
    </source>
</evidence>
<dbReference type="PROSITE" id="PS00118">
    <property type="entry name" value="PA2_HIS"/>
    <property type="match status" value="1"/>
</dbReference>
<accession>A0A336LTA0</accession>
<sequence>MLLQVKLFSVIVFSLIVMIPKTHGGGMGITYPEDAQTGSCRTKWCGPGNSAKNYDDLGENIAEDKCCRAHDNCDDHLLAGQELNCKCDKELKDCLKQVNTKLSNSIGNIYFSVQQTCYKLEYPVVGCEDPKSKKQYTSHRRSRRHLHELFNRVLRKISYKIELHSQLFASHSKPINRPCLHYKVDTTAPKKWQFLDMPPFNDDKQYQVFQFDDDQPSNASATLH</sequence>
<dbReference type="InterPro" id="IPR033113">
    <property type="entry name" value="PLA2_histidine"/>
</dbReference>
<evidence type="ECO:0000256" key="7">
    <source>
        <dbReference type="ARBA" id="ARBA00029903"/>
    </source>
</evidence>
<evidence type="ECO:0000256" key="5">
    <source>
        <dbReference type="ARBA" id="ARBA00022963"/>
    </source>
</evidence>
<organism evidence="10">
    <name type="scientific">Culicoides sonorensis</name>
    <name type="common">Biting midge</name>
    <dbReference type="NCBI Taxonomy" id="179676"/>
    <lineage>
        <taxon>Eukaryota</taxon>
        <taxon>Metazoa</taxon>
        <taxon>Ecdysozoa</taxon>
        <taxon>Arthropoda</taxon>
        <taxon>Hexapoda</taxon>
        <taxon>Insecta</taxon>
        <taxon>Pterygota</taxon>
        <taxon>Neoptera</taxon>
        <taxon>Endopterygota</taxon>
        <taxon>Diptera</taxon>
        <taxon>Nematocera</taxon>
        <taxon>Chironomoidea</taxon>
        <taxon>Ceratopogonidae</taxon>
        <taxon>Ceratopogoninae</taxon>
        <taxon>Culicoides</taxon>
        <taxon>Monoculicoides</taxon>
    </lineage>
</organism>
<evidence type="ECO:0000259" key="9">
    <source>
        <dbReference type="Pfam" id="PF05826"/>
    </source>
</evidence>
<evidence type="ECO:0000256" key="8">
    <source>
        <dbReference type="SAM" id="SignalP"/>
    </source>
</evidence>
<keyword evidence="4" id="KW-0964">Secreted</keyword>
<evidence type="ECO:0000256" key="4">
    <source>
        <dbReference type="ARBA" id="ARBA00022525"/>
    </source>
</evidence>
<protein>
    <recommendedName>
        <fullName evidence="3">phospholipase A2</fullName>
        <ecNumber evidence="3">3.1.1.4</ecNumber>
    </recommendedName>
    <alternativeName>
        <fullName evidence="7">Phosphatidylcholine 2-acylhydrolase</fullName>
    </alternativeName>
</protein>
<dbReference type="EC" id="3.1.1.4" evidence="3"/>
<comment type="subcellular location">
    <subcellularLocation>
        <location evidence="2">Secreted</location>
    </subcellularLocation>
</comment>
<dbReference type="Pfam" id="PF05826">
    <property type="entry name" value="Phospholip_A2_2"/>
    <property type="match status" value="1"/>
</dbReference>
<evidence type="ECO:0000256" key="6">
    <source>
        <dbReference type="ARBA" id="ARBA00023098"/>
    </source>
</evidence>
<evidence type="ECO:0000256" key="3">
    <source>
        <dbReference type="ARBA" id="ARBA00013278"/>
    </source>
</evidence>
<dbReference type="SUPFAM" id="SSF48619">
    <property type="entry name" value="Phospholipase A2, PLA2"/>
    <property type="match status" value="1"/>
</dbReference>
<feature type="domain" description="Phospholipase A2-like central" evidence="9">
    <location>
        <begin position="41"/>
        <end position="120"/>
    </location>
</feature>
<feature type="chain" id="PRO_5016390707" description="phospholipase A2" evidence="8">
    <location>
        <begin position="25"/>
        <end position="224"/>
    </location>
</feature>
<reference evidence="10" key="1">
    <citation type="submission" date="2018-07" db="EMBL/GenBank/DDBJ databases">
        <authorList>
            <person name="Quirk P.G."/>
            <person name="Krulwich T.A."/>
        </authorList>
    </citation>
    <scope>NUCLEOTIDE SEQUENCE</scope>
</reference>
<evidence type="ECO:0000256" key="1">
    <source>
        <dbReference type="ARBA" id="ARBA00001913"/>
    </source>
</evidence>
<comment type="cofactor">
    <cofactor evidence="1">
        <name>Ca(2+)</name>
        <dbReference type="ChEBI" id="CHEBI:29108"/>
    </cofactor>
</comment>
<dbReference type="VEuPathDB" id="VectorBase:CSON004013"/>
<dbReference type="GO" id="GO:0004623">
    <property type="term" value="F:phospholipase A2 activity"/>
    <property type="evidence" value="ECO:0007669"/>
    <property type="project" value="UniProtKB-EC"/>
</dbReference>
<proteinExistence type="predicted"/>
<keyword evidence="6" id="KW-0443">Lipid metabolism</keyword>
<gene>
    <name evidence="10" type="primary">CSON004013</name>
</gene>
<keyword evidence="8" id="KW-0732">Signal</keyword>
<feature type="signal peptide" evidence="8">
    <location>
        <begin position="1"/>
        <end position="24"/>
    </location>
</feature>
<dbReference type="EMBL" id="UFQT01000176">
    <property type="protein sequence ID" value="SSX21150.1"/>
    <property type="molecule type" value="Genomic_DNA"/>
</dbReference>
<dbReference type="PANTHER" id="PTHR12253">
    <property type="entry name" value="RH14732P"/>
    <property type="match status" value="1"/>
</dbReference>
<dbReference type="Gene3D" id="1.20.90.10">
    <property type="entry name" value="Phospholipase A2 domain"/>
    <property type="match status" value="1"/>
</dbReference>
<dbReference type="GO" id="GO:0050482">
    <property type="term" value="P:arachidonate secretion"/>
    <property type="evidence" value="ECO:0007669"/>
    <property type="project" value="InterPro"/>
</dbReference>
<evidence type="ECO:0000313" key="10">
    <source>
        <dbReference type="EMBL" id="SSX21150.1"/>
    </source>
</evidence>
<name>A0A336LTA0_CULSO</name>
<dbReference type="InterPro" id="IPR036444">
    <property type="entry name" value="PLipase_A2_dom_sf"/>
</dbReference>
<dbReference type="InterPro" id="IPR016090">
    <property type="entry name" value="PLA2-like_dom"/>
</dbReference>
<dbReference type="GO" id="GO:0006644">
    <property type="term" value="P:phospholipid metabolic process"/>
    <property type="evidence" value="ECO:0007669"/>
    <property type="project" value="InterPro"/>
</dbReference>
<dbReference type="AlphaFoldDB" id="A0A336LTA0"/>
<dbReference type="GO" id="GO:0016042">
    <property type="term" value="P:lipid catabolic process"/>
    <property type="evidence" value="ECO:0007669"/>
    <property type="project" value="UniProtKB-KW"/>
</dbReference>